<dbReference type="EMBL" id="BAABBW010000005">
    <property type="protein sequence ID" value="GAA4178961.1"/>
    <property type="molecule type" value="Genomic_DNA"/>
</dbReference>
<evidence type="ECO:0000313" key="2">
    <source>
        <dbReference type="EMBL" id="GAA4178961.1"/>
    </source>
</evidence>
<organism evidence="2 3">
    <name type="scientific">Gryllotalpicola koreensis</name>
    <dbReference type="NCBI Taxonomy" id="993086"/>
    <lineage>
        <taxon>Bacteria</taxon>
        <taxon>Bacillati</taxon>
        <taxon>Actinomycetota</taxon>
        <taxon>Actinomycetes</taxon>
        <taxon>Micrococcales</taxon>
        <taxon>Microbacteriaceae</taxon>
        <taxon>Gryllotalpicola</taxon>
    </lineage>
</organism>
<keyword evidence="3" id="KW-1185">Reference proteome</keyword>
<evidence type="ECO:0000256" key="1">
    <source>
        <dbReference type="SAM" id="MobiDB-lite"/>
    </source>
</evidence>
<protein>
    <submittedName>
        <fullName evidence="2">Uncharacterized protein</fullName>
    </submittedName>
</protein>
<sequence length="67" mass="7771">MIKLDSTQISTVVLCTECPWWHGFADTKDEGWKVGARHEQAIHGRMGNTGSTTRVQRFRQRRAEKRN</sequence>
<gene>
    <name evidence="2" type="ORF">GCM10022287_30430</name>
</gene>
<accession>A0ABP8A6M5</accession>
<proteinExistence type="predicted"/>
<dbReference type="Proteomes" id="UP001501079">
    <property type="component" value="Unassembled WGS sequence"/>
</dbReference>
<reference evidence="3" key="1">
    <citation type="journal article" date="2019" name="Int. J. Syst. Evol. Microbiol.">
        <title>The Global Catalogue of Microorganisms (GCM) 10K type strain sequencing project: providing services to taxonomists for standard genome sequencing and annotation.</title>
        <authorList>
            <consortium name="The Broad Institute Genomics Platform"/>
            <consortium name="The Broad Institute Genome Sequencing Center for Infectious Disease"/>
            <person name="Wu L."/>
            <person name="Ma J."/>
        </authorList>
    </citation>
    <scope>NUCLEOTIDE SEQUENCE [LARGE SCALE GENOMIC DNA]</scope>
    <source>
        <strain evidence="3">JCM 17591</strain>
    </source>
</reference>
<dbReference type="RefSeq" id="WP_344755954.1">
    <property type="nucleotide sequence ID" value="NZ_BAABBW010000005.1"/>
</dbReference>
<name>A0ABP8A6M5_9MICO</name>
<feature type="compositionally biased region" description="Basic residues" evidence="1">
    <location>
        <begin position="56"/>
        <end position="67"/>
    </location>
</feature>
<comment type="caution">
    <text evidence="2">The sequence shown here is derived from an EMBL/GenBank/DDBJ whole genome shotgun (WGS) entry which is preliminary data.</text>
</comment>
<feature type="region of interest" description="Disordered" evidence="1">
    <location>
        <begin position="44"/>
        <end position="67"/>
    </location>
</feature>
<evidence type="ECO:0000313" key="3">
    <source>
        <dbReference type="Proteomes" id="UP001501079"/>
    </source>
</evidence>